<dbReference type="OrthoDB" id="9806226at2"/>
<dbReference type="SUPFAM" id="SSF46785">
    <property type="entry name" value="Winged helix' DNA-binding domain"/>
    <property type="match status" value="2"/>
</dbReference>
<dbReference type="Proteomes" id="UP000179145">
    <property type="component" value="Chromosome"/>
</dbReference>
<reference evidence="1 2" key="1">
    <citation type="journal article" date="2016" name="Microb. Cell Fact.">
        <title>Dissection of exopolysaccharide biosynthesis in Kozakia baliensis.</title>
        <authorList>
            <person name="Brandt J.U."/>
            <person name="Jakob F."/>
            <person name="Behr J."/>
            <person name="Geissler A.J."/>
            <person name="Vogel R.F."/>
        </authorList>
    </citation>
    <scope>NUCLEOTIDE SEQUENCE [LARGE SCALE GENOMIC DNA]</scope>
    <source>
        <strain evidence="1 2">DSM 14400</strain>
    </source>
</reference>
<evidence type="ECO:0000313" key="1">
    <source>
        <dbReference type="EMBL" id="AOX17294.1"/>
    </source>
</evidence>
<sequence>MIELSQLIEAMIFASAEPVKEDAMRALLAEQGREGNDIRALLDEIQARYADHGVELVEVGKGWQFRTRTALAPALTTTIEKPRRLSRSAMETLAVIAYHQPCTRADIEGIRGVALSQSVLDALLEDALIVPKGRKEMPGRPVLWGTSSTFLASFGLPDLNALPRREELLLDPATVGHETGVVSQSASS</sequence>
<dbReference type="InterPro" id="IPR005234">
    <property type="entry name" value="ScpB_csome_segregation"/>
</dbReference>
<dbReference type="AlphaFoldDB" id="A0A1D8UUH3"/>
<dbReference type="InterPro" id="IPR036388">
    <property type="entry name" value="WH-like_DNA-bd_sf"/>
</dbReference>
<protein>
    <submittedName>
        <fullName evidence="1">SMC-Scp complex subunit ScpB</fullName>
    </submittedName>
</protein>
<dbReference type="EMBL" id="CP014674">
    <property type="protein sequence ID" value="AOX17294.1"/>
    <property type="molecule type" value="Genomic_DNA"/>
</dbReference>
<dbReference type="PANTHER" id="PTHR34298:SF2">
    <property type="entry name" value="SEGREGATION AND CONDENSATION PROTEIN B"/>
    <property type="match status" value="1"/>
</dbReference>
<dbReference type="PANTHER" id="PTHR34298">
    <property type="entry name" value="SEGREGATION AND CONDENSATION PROTEIN B"/>
    <property type="match status" value="1"/>
</dbReference>
<dbReference type="GO" id="GO:0051304">
    <property type="term" value="P:chromosome separation"/>
    <property type="evidence" value="ECO:0007669"/>
    <property type="project" value="InterPro"/>
</dbReference>
<keyword evidence="2" id="KW-1185">Reference proteome</keyword>
<dbReference type="PIRSF" id="PIRSF019345">
    <property type="entry name" value="ScpB"/>
    <property type="match status" value="1"/>
</dbReference>
<dbReference type="Gene3D" id="1.10.10.10">
    <property type="entry name" value="Winged helix-like DNA-binding domain superfamily/Winged helix DNA-binding domain"/>
    <property type="match status" value="2"/>
</dbReference>
<proteinExistence type="predicted"/>
<organism evidence="1 2">
    <name type="scientific">Kozakia baliensis</name>
    <dbReference type="NCBI Taxonomy" id="153496"/>
    <lineage>
        <taxon>Bacteria</taxon>
        <taxon>Pseudomonadati</taxon>
        <taxon>Pseudomonadota</taxon>
        <taxon>Alphaproteobacteria</taxon>
        <taxon>Acetobacterales</taxon>
        <taxon>Acetobacteraceae</taxon>
        <taxon>Kozakia</taxon>
    </lineage>
</organism>
<dbReference type="InterPro" id="IPR036390">
    <property type="entry name" value="WH_DNA-bd_sf"/>
</dbReference>
<dbReference type="RefSeq" id="WP_070402931.1">
    <property type="nucleotide sequence ID" value="NZ_BJVW01000001.1"/>
</dbReference>
<dbReference type="eggNOG" id="COG1386">
    <property type="taxonomic scope" value="Bacteria"/>
</dbReference>
<dbReference type="Pfam" id="PF04079">
    <property type="entry name" value="SMC_ScpB"/>
    <property type="match status" value="1"/>
</dbReference>
<accession>A0A1D8UUH3</accession>
<dbReference type="STRING" id="153496.A0U89_09280"/>
<dbReference type="KEGG" id="kba:A0U89_09280"/>
<gene>
    <name evidence="1" type="ORF">A0U89_09280</name>
</gene>
<evidence type="ECO:0000313" key="2">
    <source>
        <dbReference type="Proteomes" id="UP000179145"/>
    </source>
</evidence>
<dbReference type="NCBIfam" id="TIGR00281">
    <property type="entry name" value="SMC-Scp complex subunit ScpB"/>
    <property type="match status" value="1"/>
</dbReference>
<name>A0A1D8UUH3_9PROT</name>